<dbReference type="GO" id="GO:0055130">
    <property type="term" value="P:D-alanine catabolic process"/>
    <property type="evidence" value="ECO:0007669"/>
    <property type="project" value="TreeGrafter"/>
</dbReference>
<evidence type="ECO:0000313" key="4">
    <source>
        <dbReference type="EMBL" id="SFC47392.1"/>
    </source>
</evidence>
<keyword evidence="2" id="KW-0560">Oxidoreductase</keyword>
<dbReference type="AlphaFoldDB" id="A0A1I1JHF6"/>
<dbReference type="GO" id="GO:0008718">
    <property type="term" value="F:D-amino-acid dehydrogenase activity"/>
    <property type="evidence" value="ECO:0007669"/>
    <property type="project" value="TreeGrafter"/>
</dbReference>
<dbReference type="GO" id="GO:0005886">
    <property type="term" value="C:plasma membrane"/>
    <property type="evidence" value="ECO:0007669"/>
    <property type="project" value="TreeGrafter"/>
</dbReference>
<dbReference type="InterPro" id="IPR036188">
    <property type="entry name" value="FAD/NAD-bd_sf"/>
</dbReference>
<comment type="similarity">
    <text evidence="1">Belongs to the DadA oxidoreductase family.</text>
</comment>
<dbReference type="InterPro" id="IPR006076">
    <property type="entry name" value="FAD-dep_OxRdtase"/>
</dbReference>
<gene>
    <name evidence="4" type="ORF">SAMN05421848_1534</name>
</gene>
<dbReference type="EMBL" id="FOLY01000003">
    <property type="protein sequence ID" value="SFC47392.1"/>
    <property type="molecule type" value="Genomic_DNA"/>
</dbReference>
<evidence type="ECO:0000313" key="5">
    <source>
        <dbReference type="Proteomes" id="UP000199046"/>
    </source>
</evidence>
<organism evidence="4 5">
    <name type="scientific">Kushneria avicenniae</name>
    <dbReference type="NCBI Taxonomy" id="402385"/>
    <lineage>
        <taxon>Bacteria</taxon>
        <taxon>Pseudomonadati</taxon>
        <taxon>Pseudomonadota</taxon>
        <taxon>Gammaproteobacteria</taxon>
        <taxon>Oceanospirillales</taxon>
        <taxon>Halomonadaceae</taxon>
        <taxon>Kushneria</taxon>
    </lineage>
</organism>
<feature type="domain" description="FAD dependent oxidoreductase" evidence="3">
    <location>
        <begin position="19"/>
        <end position="412"/>
    </location>
</feature>
<dbReference type="Gene3D" id="3.30.9.10">
    <property type="entry name" value="D-Amino Acid Oxidase, subunit A, domain 2"/>
    <property type="match status" value="1"/>
</dbReference>
<protein>
    <submittedName>
        <fullName evidence="4">Glycine/D-amino acid oxidase</fullName>
    </submittedName>
</protein>
<sequence>MFVNVDTVHDSADFPEQVDVVVIGGGIVGTTTAHELACRGVSVALLEKGLIGGEQSSRNWGWVRQQNRDMFELPLAMHSLNRWEALSGEIGRDVGFRRSGIVYTTDNPESLAKWEAWGEKARAHGFVSHVLTAEQAHERAPGTTSRWLGGIFSPTDGHAEPSMACPAIAHGARKRGAFVHQNCAVRGLELAGGHVSGVWTERGLIRTSSVVCAGGAWSSRFCRRHGVELPAANIMGTTLQTTPGDQVTPGCLTTPTIALRRRLDGGYTLAMPGLGRVEISPQGLRYATKFYGAYRSKLAKKLQVRLGRSFFHGPEAAGSWQFDQISPFERQRILDPMPDMAQARATLAALHSEYPALRGVHIARAWGGMIDTTPDMVPIISPVEALPGLVIASGFSGHGFGIGPAAGQLTADIVTGATPMVDPAPYRLDRFARGSRIRQPEMM</sequence>
<dbReference type="STRING" id="402385.SAMN05421848_1534"/>
<keyword evidence="5" id="KW-1185">Reference proteome</keyword>
<dbReference type="RefSeq" id="WP_090132519.1">
    <property type="nucleotide sequence ID" value="NZ_FOLY01000003.1"/>
</dbReference>
<dbReference type="Pfam" id="PF01266">
    <property type="entry name" value="DAO"/>
    <property type="match status" value="1"/>
</dbReference>
<dbReference type="PANTHER" id="PTHR13847:SF280">
    <property type="entry name" value="D-AMINO ACID DEHYDROGENASE"/>
    <property type="match status" value="1"/>
</dbReference>
<evidence type="ECO:0000256" key="1">
    <source>
        <dbReference type="ARBA" id="ARBA00009410"/>
    </source>
</evidence>
<reference evidence="5" key="1">
    <citation type="submission" date="2016-10" db="EMBL/GenBank/DDBJ databases">
        <authorList>
            <person name="Varghese N."/>
            <person name="Submissions S."/>
        </authorList>
    </citation>
    <scope>NUCLEOTIDE SEQUENCE [LARGE SCALE GENOMIC DNA]</scope>
    <source>
        <strain evidence="5">DSM 23439</strain>
    </source>
</reference>
<evidence type="ECO:0000259" key="3">
    <source>
        <dbReference type="Pfam" id="PF01266"/>
    </source>
</evidence>
<dbReference type="Proteomes" id="UP000199046">
    <property type="component" value="Unassembled WGS sequence"/>
</dbReference>
<dbReference type="PANTHER" id="PTHR13847">
    <property type="entry name" value="SARCOSINE DEHYDROGENASE-RELATED"/>
    <property type="match status" value="1"/>
</dbReference>
<evidence type="ECO:0000256" key="2">
    <source>
        <dbReference type="ARBA" id="ARBA00023002"/>
    </source>
</evidence>
<dbReference type="SUPFAM" id="SSF51905">
    <property type="entry name" value="FAD/NAD(P)-binding domain"/>
    <property type="match status" value="1"/>
</dbReference>
<dbReference type="Gene3D" id="3.50.50.60">
    <property type="entry name" value="FAD/NAD(P)-binding domain"/>
    <property type="match status" value="1"/>
</dbReference>
<name>A0A1I1JHF6_9GAMM</name>
<dbReference type="GO" id="GO:0005737">
    <property type="term" value="C:cytoplasm"/>
    <property type="evidence" value="ECO:0007669"/>
    <property type="project" value="TreeGrafter"/>
</dbReference>
<accession>A0A1I1JHF6</accession>
<proteinExistence type="inferred from homology"/>
<dbReference type="OrthoDB" id="9815989at2"/>